<dbReference type="AlphaFoldDB" id="A0A1W1BN63"/>
<evidence type="ECO:0000259" key="1">
    <source>
        <dbReference type="Pfam" id="PF13462"/>
    </source>
</evidence>
<reference evidence="2" key="1">
    <citation type="submission" date="2016-10" db="EMBL/GenBank/DDBJ databases">
        <authorList>
            <person name="de Groot N.N."/>
        </authorList>
    </citation>
    <scope>NUCLEOTIDE SEQUENCE</scope>
</reference>
<dbReference type="InterPro" id="IPR012336">
    <property type="entry name" value="Thioredoxin-like_fold"/>
</dbReference>
<feature type="domain" description="Thioredoxin-like fold" evidence="1">
    <location>
        <begin position="117"/>
        <end position="260"/>
    </location>
</feature>
<sequence>MSLATLATLSLNAGMNVDDVKDYITHHMVKNEQVKVESVDIIDSQALDAPKGWDVYFVNIHANVKKSKTVIDKVVVPETLFVKDGYFAPTLINMQTGEDYKRILKPKLKDEIYDDKHRIAGNKDAKHKIVVFSDPQCPFCKTIVPKLYKATIDNPKIFALYYYHFPLLRIHPVSDIISRAMVTEQEKGHFKKVMEMYNFNINPREVNATKVLGRLNKEFNLNITEDQLDTPSVNKELKFDKEMSTKSMVAGTPTVYIDGVWDPSRKKYRTFYNAPKEESTKESSHH</sequence>
<name>A0A1W1BN63_9ZZZZ</name>
<dbReference type="SUPFAM" id="SSF52833">
    <property type="entry name" value="Thioredoxin-like"/>
    <property type="match status" value="1"/>
</dbReference>
<dbReference type="Gene3D" id="3.40.30.10">
    <property type="entry name" value="Glutaredoxin"/>
    <property type="match status" value="1"/>
</dbReference>
<dbReference type="EMBL" id="FPHM01000022">
    <property type="protein sequence ID" value="SFV54998.1"/>
    <property type="molecule type" value="Genomic_DNA"/>
</dbReference>
<proteinExistence type="predicted"/>
<dbReference type="InterPro" id="IPR036249">
    <property type="entry name" value="Thioredoxin-like_sf"/>
</dbReference>
<accession>A0A1W1BN63</accession>
<evidence type="ECO:0000313" key="2">
    <source>
        <dbReference type="EMBL" id="SFV54998.1"/>
    </source>
</evidence>
<protein>
    <submittedName>
        <fullName evidence="2">Secreted protein, suppressor for copper-sensitivity ScsC</fullName>
    </submittedName>
</protein>
<dbReference type="Pfam" id="PF13462">
    <property type="entry name" value="Thioredoxin_4"/>
    <property type="match status" value="1"/>
</dbReference>
<gene>
    <name evidence="2" type="ORF">MNB_SV-13-487</name>
</gene>
<organism evidence="2">
    <name type="scientific">hydrothermal vent metagenome</name>
    <dbReference type="NCBI Taxonomy" id="652676"/>
    <lineage>
        <taxon>unclassified sequences</taxon>
        <taxon>metagenomes</taxon>
        <taxon>ecological metagenomes</taxon>
    </lineage>
</organism>